<feature type="region of interest" description="Disordered" evidence="1">
    <location>
        <begin position="275"/>
        <end position="303"/>
    </location>
</feature>
<feature type="compositionally biased region" description="Basic and acidic residues" evidence="1">
    <location>
        <begin position="108"/>
        <end position="125"/>
    </location>
</feature>
<feature type="region of interest" description="Disordered" evidence="1">
    <location>
        <begin position="210"/>
        <end position="260"/>
    </location>
</feature>
<feature type="region of interest" description="Disordered" evidence="1">
    <location>
        <begin position="63"/>
        <end position="152"/>
    </location>
</feature>
<reference evidence="3" key="2">
    <citation type="submission" date="2015-01" db="EMBL/GenBank/DDBJ databases">
        <title>Evolutionary Origins and Diversification of the Mycorrhizal Mutualists.</title>
        <authorList>
            <consortium name="DOE Joint Genome Institute"/>
            <consortium name="Mycorrhizal Genomics Consortium"/>
            <person name="Kohler A."/>
            <person name="Kuo A."/>
            <person name="Nagy L.G."/>
            <person name="Floudas D."/>
            <person name="Copeland A."/>
            <person name="Barry K.W."/>
            <person name="Cichocki N."/>
            <person name="Veneault-Fourrey C."/>
            <person name="LaButti K."/>
            <person name="Lindquist E.A."/>
            <person name="Lipzen A."/>
            <person name="Lundell T."/>
            <person name="Morin E."/>
            <person name="Murat C."/>
            <person name="Riley R."/>
            <person name="Ohm R."/>
            <person name="Sun H."/>
            <person name="Tunlid A."/>
            <person name="Henrissat B."/>
            <person name="Grigoriev I.V."/>
            <person name="Hibbett D.S."/>
            <person name="Martin F."/>
        </authorList>
    </citation>
    <scope>NUCLEOTIDE SEQUENCE [LARGE SCALE GENOMIC DNA]</scope>
    <source>
        <strain evidence="3">LaAM-08-1</strain>
    </source>
</reference>
<gene>
    <name evidence="2" type="ORF">K443DRAFT_134950</name>
</gene>
<feature type="compositionally biased region" description="Low complexity" evidence="1">
    <location>
        <begin position="245"/>
        <end position="256"/>
    </location>
</feature>
<protein>
    <submittedName>
        <fullName evidence="2">Uncharacterized protein</fullName>
    </submittedName>
</protein>
<dbReference type="AlphaFoldDB" id="A0A0C9WIY7"/>
<dbReference type="Proteomes" id="UP000054477">
    <property type="component" value="Unassembled WGS sequence"/>
</dbReference>
<evidence type="ECO:0000313" key="2">
    <source>
        <dbReference type="EMBL" id="KIJ93764.1"/>
    </source>
</evidence>
<dbReference type="OrthoDB" id="2880777at2759"/>
<feature type="compositionally biased region" description="Basic and acidic residues" evidence="1">
    <location>
        <begin position="210"/>
        <end position="222"/>
    </location>
</feature>
<dbReference type="EMBL" id="KN838826">
    <property type="protein sequence ID" value="KIJ93764.1"/>
    <property type="molecule type" value="Genomic_DNA"/>
</dbReference>
<sequence>MAVVGDAAMGRLPIRHQAMSKLKIHSPSPVPGGLSRYRPNVLYNNDDEPGAFTATALAQHRPSNGNYIPIDDPSSSAPSLQGNSDVAEASLTAAQGKRPRAVTKHKKEILERPLKRSRNGEDAGSRRSASFKRGTRGARGPYGPRPAKEQKAMERKALLEADPYAYKVRVHWVRCRGCDNDISLDKRSEYYPGLWIKHRRKCKEIAKLREKESESVKGEQIQRQEFQYPPLPLGGGTQFEDNGEPSRSSTPTISSPQVSGSARILEDTWEKLDDDAHSVRSSYSEPRYDPESSAPSSFTGERQYEGRQDAINLEDEYRDGMIVCPPRLAKSSWRAIYAQWLKNRATYQPNWSEEERVYWTYAPFAPADLDQSVSKVAASLDSNRVHYRFSNRWELETGFRDAKRQLAELTKGGIGHGSCT</sequence>
<dbReference type="HOGENOM" id="CLU_746107_0_0_1"/>
<feature type="compositionally biased region" description="Basic residues" evidence="1">
    <location>
        <begin position="97"/>
        <end position="107"/>
    </location>
</feature>
<proteinExistence type="predicted"/>
<keyword evidence="3" id="KW-1185">Reference proteome</keyword>
<evidence type="ECO:0000256" key="1">
    <source>
        <dbReference type="SAM" id="MobiDB-lite"/>
    </source>
</evidence>
<name>A0A0C9WIY7_9AGAR</name>
<reference evidence="2 3" key="1">
    <citation type="submission" date="2014-04" db="EMBL/GenBank/DDBJ databases">
        <authorList>
            <consortium name="DOE Joint Genome Institute"/>
            <person name="Kuo A."/>
            <person name="Kohler A."/>
            <person name="Nagy L.G."/>
            <person name="Floudas D."/>
            <person name="Copeland A."/>
            <person name="Barry K.W."/>
            <person name="Cichocki N."/>
            <person name="Veneault-Fourrey C."/>
            <person name="LaButti K."/>
            <person name="Lindquist E.A."/>
            <person name="Lipzen A."/>
            <person name="Lundell T."/>
            <person name="Morin E."/>
            <person name="Murat C."/>
            <person name="Sun H."/>
            <person name="Tunlid A."/>
            <person name="Henrissat B."/>
            <person name="Grigoriev I.V."/>
            <person name="Hibbett D.S."/>
            <person name="Martin F."/>
            <person name="Nordberg H.P."/>
            <person name="Cantor M.N."/>
            <person name="Hua S.X."/>
        </authorList>
    </citation>
    <scope>NUCLEOTIDE SEQUENCE [LARGE SCALE GENOMIC DNA]</scope>
    <source>
        <strain evidence="2 3">LaAM-08-1</strain>
    </source>
</reference>
<organism evidence="2 3">
    <name type="scientific">Laccaria amethystina LaAM-08-1</name>
    <dbReference type="NCBI Taxonomy" id="1095629"/>
    <lineage>
        <taxon>Eukaryota</taxon>
        <taxon>Fungi</taxon>
        <taxon>Dikarya</taxon>
        <taxon>Basidiomycota</taxon>
        <taxon>Agaricomycotina</taxon>
        <taxon>Agaricomycetes</taxon>
        <taxon>Agaricomycetidae</taxon>
        <taxon>Agaricales</taxon>
        <taxon>Agaricineae</taxon>
        <taxon>Hydnangiaceae</taxon>
        <taxon>Laccaria</taxon>
    </lineage>
</organism>
<evidence type="ECO:0000313" key="3">
    <source>
        <dbReference type="Proteomes" id="UP000054477"/>
    </source>
</evidence>
<accession>A0A0C9WIY7</accession>
<feature type="compositionally biased region" description="Low complexity" evidence="1">
    <location>
        <begin position="68"/>
        <end position="79"/>
    </location>
</feature>